<keyword evidence="3" id="KW-1185">Reference proteome</keyword>
<gene>
    <name evidence="2" type="ORF">OHC33_001224</name>
</gene>
<name>A0AAN8EKR1_9EURO</name>
<proteinExistence type="predicted"/>
<protein>
    <submittedName>
        <fullName evidence="2">Uncharacterized protein</fullName>
    </submittedName>
</protein>
<dbReference type="AlphaFoldDB" id="A0AAN8EKR1"/>
<organism evidence="2 3">
    <name type="scientific">Knufia fluminis</name>
    <dbReference type="NCBI Taxonomy" id="191047"/>
    <lineage>
        <taxon>Eukaryota</taxon>
        <taxon>Fungi</taxon>
        <taxon>Dikarya</taxon>
        <taxon>Ascomycota</taxon>
        <taxon>Pezizomycotina</taxon>
        <taxon>Eurotiomycetes</taxon>
        <taxon>Chaetothyriomycetidae</taxon>
        <taxon>Chaetothyriales</taxon>
        <taxon>Trichomeriaceae</taxon>
        <taxon>Knufia</taxon>
    </lineage>
</organism>
<evidence type="ECO:0000313" key="3">
    <source>
        <dbReference type="Proteomes" id="UP001316803"/>
    </source>
</evidence>
<sequence>MAYKEVTIYTDAKTGETKADWTKKPSYYHQASKFLPTNKTAKSQYTSTARQISLSIQGRRSQEVEDVEETSIRRNAVQAIAETPQTTQRGGPNPPTTTSQHVGGVPMMRTSASMARARHKCEQDDLVGLGSQFDVEYPVEWLHFEDWVFVDRE</sequence>
<accession>A0AAN8EKR1</accession>
<comment type="caution">
    <text evidence="2">The sequence shown here is derived from an EMBL/GenBank/DDBJ whole genome shotgun (WGS) entry which is preliminary data.</text>
</comment>
<feature type="compositionally biased region" description="Polar residues" evidence="1">
    <location>
        <begin position="83"/>
        <end position="101"/>
    </location>
</feature>
<dbReference type="EMBL" id="JAKLMC020000002">
    <property type="protein sequence ID" value="KAK5958034.1"/>
    <property type="molecule type" value="Genomic_DNA"/>
</dbReference>
<evidence type="ECO:0000313" key="2">
    <source>
        <dbReference type="EMBL" id="KAK5958034.1"/>
    </source>
</evidence>
<dbReference type="Proteomes" id="UP001316803">
    <property type="component" value="Unassembled WGS sequence"/>
</dbReference>
<feature type="region of interest" description="Disordered" evidence="1">
    <location>
        <begin position="78"/>
        <end position="104"/>
    </location>
</feature>
<reference evidence="2 3" key="1">
    <citation type="submission" date="2022-12" db="EMBL/GenBank/DDBJ databases">
        <title>Genomic features and morphological characterization of a novel Knufia sp. strain isolated from spacecraft assembly facility.</title>
        <authorList>
            <person name="Teixeira M."/>
            <person name="Chander A.M."/>
            <person name="Stajich J.E."/>
            <person name="Venkateswaran K."/>
        </authorList>
    </citation>
    <scope>NUCLEOTIDE SEQUENCE [LARGE SCALE GENOMIC DNA]</scope>
    <source>
        <strain evidence="2 3">FJI-L2-BK-P2</strain>
    </source>
</reference>
<evidence type="ECO:0000256" key="1">
    <source>
        <dbReference type="SAM" id="MobiDB-lite"/>
    </source>
</evidence>